<dbReference type="PATRIC" id="fig|1391654.3.peg.9588"/>
<dbReference type="EMBL" id="CP012333">
    <property type="protein sequence ID" value="AKV02800.1"/>
    <property type="molecule type" value="Genomic_DNA"/>
</dbReference>
<protein>
    <submittedName>
        <fullName evidence="2">Hemin transport protein HmuS</fullName>
    </submittedName>
</protein>
<dbReference type="Proteomes" id="UP000064967">
    <property type="component" value="Chromosome"/>
</dbReference>
<dbReference type="RefSeq" id="WP_146653667.1">
    <property type="nucleotide sequence ID" value="NZ_CP012333.1"/>
</dbReference>
<organism evidence="2 3">
    <name type="scientific">Labilithrix luteola</name>
    <dbReference type="NCBI Taxonomy" id="1391654"/>
    <lineage>
        <taxon>Bacteria</taxon>
        <taxon>Pseudomonadati</taxon>
        <taxon>Myxococcota</taxon>
        <taxon>Polyangia</taxon>
        <taxon>Polyangiales</taxon>
        <taxon>Labilitrichaceae</taxon>
        <taxon>Labilithrix</taxon>
    </lineage>
</organism>
<dbReference type="InterPro" id="IPR053733">
    <property type="entry name" value="Heme_Transport_Util_sf"/>
</dbReference>
<feature type="domain" description="Haemin-degrading HemS/ChuX" evidence="1">
    <location>
        <begin position="214"/>
        <end position="346"/>
    </location>
</feature>
<dbReference type="AlphaFoldDB" id="A0A0K1QBL7"/>
<dbReference type="SUPFAM" id="SSF144064">
    <property type="entry name" value="Heme iron utilization protein-like"/>
    <property type="match status" value="1"/>
</dbReference>
<dbReference type="Gene3D" id="3.40.1570.10">
    <property type="entry name" value="HemS/ChuS/ChuX like domains"/>
    <property type="match status" value="2"/>
</dbReference>
<keyword evidence="3" id="KW-1185">Reference proteome</keyword>
<name>A0A0K1QBL7_9BACT</name>
<dbReference type="OrthoDB" id="316630at2"/>
<dbReference type="GO" id="GO:0006826">
    <property type="term" value="P:iron ion transport"/>
    <property type="evidence" value="ECO:0007669"/>
    <property type="project" value="InterPro"/>
</dbReference>
<dbReference type="InterPro" id="IPR007845">
    <property type="entry name" value="HemS/ChuX_dom"/>
</dbReference>
<evidence type="ECO:0000313" key="3">
    <source>
        <dbReference type="Proteomes" id="UP000064967"/>
    </source>
</evidence>
<evidence type="ECO:0000259" key="1">
    <source>
        <dbReference type="Pfam" id="PF05171"/>
    </source>
</evidence>
<dbReference type="KEGG" id="llu:AKJ09_09463"/>
<feature type="domain" description="Haemin-degrading HemS/ChuX" evidence="1">
    <location>
        <begin position="31"/>
        <end position="162"/>
    </location>
</feature>
<proteinExistence type="predicted"/>
<sequence length="351" mass="38827">MSTDVNLYEKWMALRASEKGLRGLELSNRLGVSECELYASAIGKTAGDVSSTRLVADWTELLKKLPQLGKVKAVTRSPDAVIECEGTYDNVEFFGMMGQSVSSIDLRIFVNRWRYGFAFREETRRGTSQGLAFFDASGRAVHKLFLRPETDRQAFDTLVREYTPADVVSPPVIEAEELSPPAKPDAEVDVAGLRKAWLEMTDTHEFFGLLRKFGVARTQALRLVGDDLSRPTSRTSLEDVLRAVAGKDLPIMVFVGNRGVIQIHSGAIHKVAPMGDWVNVLDPGFDLHVRTSGVASAWVVRKPTADGDVTSLELYTEDGEQLVHVVGKRHTGETENPTWREIVTSLPRPVA</sequence>
<evidence type="ECO:0000313" key="2">
    <source>
        <dbReference type="EMBL" id="AKV02800.1"/>
    </source>
</evidence>
<dbReference type="CDD" id="cd16831">
    <property type="entry name" value="HemS-like_C"/>
    <property type="match status" value="1"/>
</dbReference>
<reference evidence="2 3" key="1">
    <citation type="submission" date="2015-08" db="EMBL/GenBank/DDBJ databases">
        <authorList>
            <person name="Babu N.S."/>
            <person name="Beckwith C.J."/>
            <person name="Beseler K.G."/>
            <person name="Brison A."/>
            <person name="Carone J.V."/>
            <person name="Caskin T.P."/>
            <person name="Diamond M."/>
            <person name="Durham M.E."/>
            <person name="Foxe J.M."/>
            <person name="Go M."/>
            <person name="Henderson B.A."/>
            <person name="Jones I.B."/>
            <person name="McGettigan J.A."/>
            <person name="Micheletti S.J."/>
            <person name="Nasrallah M.E."/>
            <person name="Ortiz D."/>
            <person name="Piller C.R."/>
            <person name="Privatt S.R."/>
            <person name="Schneider S.L."/>
            <person name="Sharp S."/>
            <person name="Smith T.C."/>
            <person name="Stanton J.D."/>
            <person name="Ullery H.E."/>
            <person name="Wilson R.J."/>
            <person name="Serrano M.G."/>
            <person name="Buck G."/>
            <person name="Lee V."/>
            <person name="Wang Y."/>
            <person name="Carvalho R."/>
            <person name="Voegtly L."/>
            <person name="Shi R."/>
            <person name="Duckworth R."/>
            <person name="Johnson A."/>
            <person name="Loviza R."/>
            <person name="Walstead R."/>
            <person name="Shah Z."/>
            <person name="Kiflezghi M."/>
            <person name="Wade K."/>
            <person name="Ball S.L."/>
            <person name="Bradley K.W."/>
            <person name="Asai D.J."/>
            <person name="Bowman C.A."/>
            <person name="Russell D.A."/>
            <person name="Pope W.H."/>
            <person name="Jacobs-Sera D."/>
            <person name="Hendrix R.W."/>
            <person name="Hatfull G.F."/>
        </authorList>
    </citation>
    <scope>NUCLEOTIDE SEQUENCE [LARGE SCALE GENOMIC DNA]</scope>
    <source>
        <strain evidence="2 3">DSM 27648</strain>
    </source>
</reference>
<dbReference type="STRING" id="1391654.AKJ09_09463"/>
<dbReference type="CDD" id="cd16830">
    <property type="entry name" value="HemS-like_N"/>
    <property type="match status" value="1"/>
</dbReference>
<gene>
    <name evidence="2" type="ORF">AKJ09_09463</name>
</gene>
<dbReference type="Pfam" id="PF05171">
    <property type="entry name" value="HemS"/>
    <property type="match status" value="2"/>
</dbReference>
<accession>A0A0K1QBL7</accession>